<comment type="caution">
    <text evidence="12">The sequence shown here is derived from an EMBL/GenBank/DDBJ whole genome shotgun (WGS) entry which is preliminary data.</text>
</comment>
<evidence type="ECO:0000259" key="11">
    <source>
        <dbReference type="PROSITE" id="PS52035"/>
    </source>
</evidence>
<evidence type="ECO:0000256" key="3">
    <source>
        <dbReference type="ARBA" id="ARBA00022645"/>
    </source>
</evidence>
<dbReference type="Pfam" id="PF00246">
    <property type="entry name" value="Peptidase_M14"/>
    <property type="match status" value="1"/>
</dbReference>
<dbReference type="GO" id="GO:0006508">
    <property type="term" value="P:proteolysis"/>
    <property type="evidence" value="ECO:0007669"/>
    <property type="project" value="UniProtKB-KW"/>
</dbReference>
<keyword evidence="3" id="KW-0121">Carboxypeptidase</keyword>
<dbReference type="PANTHER" id="PTHR11705">
    <property type="entry name" value="PROTEASE FAMILY M14 CARBOXYPEPTIDASE A,B"/>
    <property type="match status" value="1"/>
</dbReference>
<dbReference type="GO" id="GO:0004181">
    <property type="term" value="F:metallocarboxypeptidase activity"/>
    <property type="evidence" value="ECO:0007669"/>
    <property type="project" value="InterPro"/>
</dbReference>
<dbReference type="EMBL" id="LGRX02016584">
    <property type="protein sequence ID" value="KAK3261878.1"/>
    <property type="molecule type" value="Genomic_DNA"/>
</dbReference>
<dbReference type="AlphaFoldDB" id="A0AAE0FLE1"/>
<dbReference type="GO" id="GO:0005615">
    <property type="term" value="C:extracellular space"/>
    <property type="evidence" value="ECO:0007669"/>
    <property type="project" value="TreeGrafter"/>
</dbReference>
<dbReference type="GO" id="GO:0008270">
    <property type="term" value="F:zinc ion binding"/>
    <property type="evidence" value="ECO:0007669"/>
    <property type="project" value="InterPro"/>
</dbReference>
<evidence type="ECO:0000256" key="2">
    <source>
        <dbReference type="ARBA" id="ARBA00005988"/>
    </source>
</evidence>
<accession>A0AAE0FLE1</accession>
<evidence type="ECO:0000256" key="1">
    <source>
        <dbReference type="ARBA" id="ARBA00001947"/>
    </source>
</evidence>
<organism evidence="12 13">
    <name type="scientific">Cymbomonas tetramitiformis</name>
    <dbReference type="NCBI Taxonomy" id="36881"/>
    <lineage>
        <taxon>Eukaryota</taxon>
        <taxon>Viridiplantae</taxon>
        <taxon>Chlorophyta</taxon>
        <taxon>Pyramimonadophyceae</taxon>
        <taxon>Pyramimonadales</taxon>
        <taxon>Pyramimonadaceae</taxon>
        <taxon>Cymbomonas</taxon>
    </lineage>
</organism>
<evidence type="ECO:0000313" key="13">
    <source>
        <dbReference type="Proteomes" id="UP001190700"/>
    </source>
</evidence>
<keyword evidence="5" id="KW-0479">Metal-binding</keyword>
<evidence type="ECO:0000256" key="8">
    <source>
        <dbReference type="ARBA" id="ARBA00022833"/>
    </source>
</evidence>
<dbReference type="SMART" id="SM00631">
    <property type="entry name" value="Zn_pept"/>
    <property type="match status" value="1"/>
</dbReference>
<evidence type="ECO:0000256" key="7">
    <source>
        <dbReference type="ARBA" id="ARBA00022801"/>
    </source>
</evidence>
<dbReference type="FunFam" id="3.40.630.10:FF:000084">
    <property type="entry name" value="Carboxypeptidase B2"/>
    <property type="match status" value="1"/>
</dbReference>
<evidence type="ECO:0000313" key="12">
    <source>
        <dbReference type="EMBL" id="KAK3261878.1"/>
    </source>
</evidence>
<dbReference type="Gene3D" id="3.40.630.10">
    <property type="entry name" value="Zn peptidases"/>
    <property type="match status" value="1"/>
</dbReference>
<sequence length="592" mass="63742">MLLFQGKWAACGGHLMLPFQGNGVACGGTLDVALQGKGLPAADTDVALSRQVVAPAAGHPMLPFQGSVGLPAAAHSMPCPFKASGAACDGDTPDAGPFQGRLCGGLLLMLPFQGMWAACGGTLDVAAKLRLRERDISSSKAEAHNVVVNSSAGRARFLQSPASPDEWYAEYQPYDAILQRAQELANELPDLVTSAELATRSVENRPIALLRITGPSQLAADSRPKLRLLLLGAQHGREWISAMVPMFVAEYLARQYATAAPVKWLLDRVEVMVVPVVNPDGYVFTRAPETGRPCTAYLSGLGECDRLWRKNRSPSPPMSGYAQRNCVGVDLNRNWGLDWGPRGGESVSDHPCGKTYSGESSFSAPETLAVKQLVEAEDGGVFALVDFHCYFQAVLSPWHHTNVLPVHALILDEVGQRFARTMSMSGIDYAFSRGDLGGDLYLASGTAGDWAYGAHQMLSFTVELPPMSAIPGFLLEPEHIAPTGLDALRGIVDLGSQLPGLVNWTAQTNVSAPSRCVNFWSLLLDMQYDLYPDELTWSVTREVNGQSVAPAGSNPYLYHLCHLGVYVFSIRDAWGDGVCCQHGIGSFMLHLD</sequence>
<comment type="similarity">
    <text evidence="2 10">Belongs to the peptidase M14 family.</text>
</comment>
<evidence type="ECO:0000256" key="9">
    <source>
        <dbReference type="ARBA" id="ARBA00023049"/>
    </source>
</evidence>
<dbReference type="PROSITE" id="PS52035">
    <property type="entry name" value="PEPTIDASE_M14"/>
    <property type="match status" value="1"/>
</dbReference>
<evidence type="ECO:0000256" key="4">
    <source>
        <dbReference type="ARBA" id="ARBA00022670"/>
    </source>
</evidence>
<feature type="non-terminal residue" evidence="12">
    <location>
        <position position="592"/>
    </location>
</feature>
<keyword evidence="4" id="KW-0645">Protease</keyword>
<protein>
    <recommendedName>
        <fullName evidence="11">Peptidase M14 domain-containing protein</fullName>
    </recommendedName>
</protein>
<keyword evidence="6" id="KW-0732">Signal</keyword>
<feature type="domain" description="Peptidase M14" evidence="11">
    <location>
        <begin position="170"/>
        <end position="498"/>
    </location>
</feature>
<dbReference type="PANTHER" id="PTHR11705:SF143">
    <property type="entry name" value="SLL0236 PROTEIN"/>
    <property type="match status" value="1"/>
</dbReference>
<dbReference type="Proteomes" id="UP001190700">
    <property type="component" value="Unassembled WGS sequence"/>
</dbReference>
<feature type="active site" description="Proton donor/acceptor" evidence="10">
    <location>
        <position position="463"/>
    </location>
</feature>
<comment type="cofactor">
    <cofactor evidence="1">
        <name>Zn(2+)</name>
        <dbReference type="ChEBI" id="CHEBI:29105"/>
    </cofactor>
</comment>
<evidence type="ECO:0000256" key="5">
    <source>
        <dbReference type="ARBA" id="ARBA00022723"/>
    </source>
</evidence>
<proteinExistence type="inferred from homology"/>
<evidence type="ECO:0000256" key="6">
    <source>
        <dbReference type="ARBA" id="ARBA00022729"/>
    </source>
</evidence>
<gene>
    <name evidence="12" type="ORF">CYMTET_29239</name>
</gene>
<keyword evidence="9" id="KW-0482">Metalloprotease</keyword>
<dbReference type="SUPFAM" id="SSF53187">
    <property type="entry name" value="Zn-dependent exopeptidases"/>
    <property type="match status" value="1"/>
</dbReference>
<keyword evidence="13" id="KW-1185">Reference proteome</keyword>
<reference evidence="12 13" key="1">
    <citation type="journal article" date="2015" name="Genome Biol. Evol.">
        <title>Comparative Genomics of a Bacterivorous Green Alga Reveals Evolutionary Causalities and Consequences of Phago-Mixotrophic Mode of Nutrition.</title>
        <authorList>
            <person name="Burns J.A."/>
            <person name="Paasch A."/>
            <person name="Narechania A."/>
            <person name="Kim E."/>
        </authorList>
    </citation>
    <scope>NUCLEOTIDE SEQUENCE [LARGE SCALE GENOMIC DNA]</scope>
    <source>
        <strain evidence="12 13">PLY_AMNH</strain>
    </source>
</reference>
<keyword evidence="8" id="KW-0862">Zinc</keyword>
<evidence type="ECO:0000256" key="10">
    <source>
        <dbReference type="PROSITE-ProRule" id="PRU01379"/>
    </source>
</evidence>
<keyword evidence="7" id="KW-0378">Hydrolase</keyword>
<dbReference type="InterPro" id="IPR000834">
    <property type="entry name" value="Peptidase_M14"/>
</dbReference>
<name>A0AAE0FLE1_9CHLO</name>